<protein>
    <submittedName>
        <fullName evidence="1">Uncharacterized protein</fullName>
    </submittedName>
</protein>
<sequence length="575" mass="67200">MDWTDLYDQKTMVEYANKLADDVILEIYNKKLSIYKTLSSKELLLLLRFPINSVTYMFIERLLRVSFQIETKSGVAYPKIDYELHYFNNTREVVLSYYHDYAINHAILHKIQCIFNHNEFLHMQTIKNLPKPQESLLKREDGFNLKKQARKILASINSFYVKLIKPKVIGEYSGWMKSTLSSRDLFHFDFLGSAREINYDIRSQIKGCYENIFFKYANKFVGAMDEIQAKKVSKAYAEFMDCALPLSIVEGFEEKYAYYKSRLNQWDIKQVHSFTGYSLNENFKIFAFLAKRKGALLVCHDHGVVNYQPFFAHADNELRFIDYFFTWGKANSDWIKSKRPHVNVKIINYGTPFLYYLLSSLKLKKWRGRDNNSEDIVVLYPAQPLTEFMRDLDSLSPEKFYQHRLNMLCLLKEIKTLYHNLKILYKPFPGTDSCYDPIQNDLVKSCNDGSIKVLDINVLPMSLYDKVDFVLWDSISTGFAESIQTGVPTLVFQSKYEFNCISSDEGKKINRELVKCGMVFYDVKSGINSFNRVVNDLPGFIEDRKEPIKRFKEALAYPVAKKDFLQQMEAALSNG</sequence>
<dbReference type="EMBL" id="WPAF01000001">
    <property type="protein sequence ID" value="KAF0135257.1"/>
    <property type="molecule type" value="Genomic_DNA"/>
</dbReference>
<gene>
    <name evidence="1" type="ORF">FD145_83</name>
</gene>
<reference evidence="1 2" key="1">
    <citation type="submission" date="2019-12" db="EMBL/GenBank/DDBJ databases">
        <authorList>
            <person name="Wolfe R."/>
            <person name="Danczak R."/>
            <person name="Wilkins M."/>
        </authorList>
    </citation>
    <scope>NUCLEOTIDE SEQUENCE [LARGE SCALE GENOMIC DNA]</scope>
    <source>
        <strain evidence="1">X2_MaxBin.013</strain>
    </source>
</reference>
<evidence type="ECO:0000313" key="1">
    <source>
        <dbReference type="EMBL" id="KAF0135257.1"/>
    </source>
</evidence>
<dbReference type="Proteomes" id="UP000488506">
    <property type="component" value="Unassembled WGS sequence"/>
</dbReference>
<proteinExistence type="predicted"/>
<organism evidence="1 2">
    <name type="scientific">Candidatus Saganbacteria bacterium</name>
    <dbReference type="NCBI Taxonomy" id="2575572"/>
    <lineage>
        <taxon>Bacteria</taxon>
        <taxon>Bacillati</taxon>
        <taxon>Saganbacteria</taxon>
    </lineage>
</organism>
<accession>A0A833L526</accession>
<comment type="caution">
    <text evidence="1">The sequence shown here is derived from an EMBL/GenBank/DDBJ whole genome shotgun (WGS) entry which is preliminary data.</text>
</comment>
<evidence type="ECO:0000313" key="2">
    <source>
        <dbReference type="Proteomes" id="UP000488506"/>
    </source>
</evidence>
<dbReference type="AlphaFoldDB" id="A0A833L526"/>
<name>A0A833L526_UNCSA</name>